<sequence>MKMIIALVALVAVAAAAPVEDVVVVKSQENNNIGVDGYQYSYELSNGQSVQEVGELRNVPGEESPVVVVKGSFSYTDPATGTQYTVTYVADENGFQPSGAHIPA</sequence>
<dbReference type="Pfam" id="PF00379">
    <property type="entry name" value="Chitin_bind_4"/>
    <property type="match status" value="1"/>
</dbReference>
<keyword evidence="1 2" id="KW-0193">Cuticle</keyword>
<accession>A0A650DLQ4</accession>
<evidence type="ECO:0000256" key="1">
    <source>
        <dbReference type="ARBA" id="ARBA00022460"/>
    </source>
</evidence>
<keyword evidence="3" id="KW-0732">Signal</keyword>
<reference evidence="4" key="1">
    <citation type="submission" date="2019-03" db="EMBL/GenBank/DDBJ databases">
        <title>Identification and temporal expression profiling of cuticular proteins in an endoparasitoid wasp, Microplitis mediator.</title>
        <authorList>
            <person name="Volovych O."/>
            <person name="Lin Z."/>
            <person name="Du J."/>
            <person name="Jiang H."/>
            <person name="Zou Z."/>
        </authorList>
    </citation>
    <scope>NUCLEOTIDE SEQUENCE</scope>
</reference>
<protein>
    <submittedName>
        <fullName evidence="4">Cuticular protein 3</fullName>
    </submittedName>
</protein>
<dbReference type="PANTHER" id="PTHR10380:SF218">
    <property type="entry name" value="ADULT CUTICLE PROTEIN 65AA-RELATED"/>
    <property type="match status" value="1"/>
</dbReference>
<feature type="signal peptide" evidence="3">
    <location>
        <begin position="1"/>
        <end position="16"/>
    </location>
</feature>
<dbReference type="GO" id="GO:0062129">
    <property type="term" value="C:chitin-based extracellular matrix"/>
    <property type="evidence" value="ECO:0007669"/>
    <property type="project" value="TreeGrafter"/>
</dbReference>
<dbReference type="PANTHER" id="PTHR10380">
    <property type="entry name" value="CUTICLE PROTEIN"/>
    <property type="match status" value="1"/>
</dbReference>
<name>A0A650DLQ4_9HYME</name>
<proteinExistence type="evidence at transcript level"/>
<evidence type="ECO:0000256" key="3">
    <source>
        <dbReference type="SAM" id="SignalP"/>
    </source>
</evidence>
<organism evidence="4">
    <name type="scientific">Microplitis mediator</name>
    <dbReference type="NCBI Taxonomy" id="375433"/>
    <lineage>
        <taxon>Eukaryota</taxon>
        <taxon>Metazoa</taxon>
        <taxon>Ecdysozoa</taxon>
        <taxon>Arthropoda</taxon>
        <taxon>Hexapoda</taxon>
        <taxon>Insecta</taxon>
        <taxon>Pterygota</taxon>
        <taxon>Neoptera</taxon>
        <taxon>Endopterygota</taxon>
        <taxon>Hymenoptera</taxon>
        <taxon>Apocrita</taxon>
        <taxon>Ichneumonoidea</taxon>
        <taxon>Braconidae</taxon>
        <taxon>Microgastrinae</taxon>
        <taxon>Microplitis</taxon>
    </lineage>
</organism>
<evidence type="ECO:0000313" key="4">
    <source>
        <dbReference type="EMBL" id="QGT33356.1"/>
    </source>
</evidence>
<dbReference type="AlphaFoldDB" id="A0A650DLQ4"/>
<dbReference type="GO" id="GO:0008010">
    <property type="term" value="F:structural constituent of chitin-based larval cuticle"/>
    <property type="evidence" value="ECO:0007669"/>
    <property type="project" value="TreeGrafter"/>
</dbReference>
<dbReference type="InterPro" id="IPR050468">
    <property type="entry name" value="Cuticle_Struct_Prot"/>
</dbReference>
<gene>
    <name evidence="4" type="primary">CPR3</name>
</gene>
<dbReference type="InterPro" id="IPR000618">
    <property type="entry name" value="Insect_cuticle"/>
</dbReference>
<dbReference type="PROSITE" id="PS51155">
    <property type="entry name" value="CHIT_BIND_RR_2"/>
    <property type="match status" value="1"/>
</dbReference>
<feature type="chain" id="PRO_5024878761" evidence="3">
    <location>
        <begin position="17"/>
        <end position="104"/>
    </location>
</feature>
<evidence type="ECO:0000256" key="2">
    <source>
        <dbReference type="PROSITE-ProRule" id="PRU00497"/>
    </source>
</evidence>
<dbReference type="EMBL" id="MK632951">
    <property type="protein sequence ID" value="QGT33356.1"/>
    <property type="molecule type" value="mRNA"/>
</dbReference>